<evidence type="ECO:0000256" key="4">
    <source>
        <dbReference type="ARBA" id="ARBA00022927"/>
    </source>
</evidence>
<comment type="subcellular location">
    <subcellularLocation>
        <location evidence="1">Golgi apparatus</location>
        <location evidence="1">trans-Golgi network</location>
    </subcellularLocation>
</comment>
<evidence type="ECO:0000313" key="9">
    <source>
        <dbReference type="EMBL" id="KAA8906075.1"/>
    </source>
</evidence>
<dbReference type="VEuPathDB" id="FungiDB:DIURU_001257"/>
<name>A0A642UVF0_DIURU</name>
<keyword evidence="4" id="KW-0653">Protein transport</keyword>
<feature type="compositionally biased region" description="Low complexity" evidence="7">
    <location>
        <begin position="1108"/>
        <end position="1119"/>
    </location>
</feature>
<feature type="compositionally biased region" description="Basic residues" evidence="7">
    <location>
        <begin position="1428"/>
        <end position="1440"/>
    </location>
</feature>
<proteinExistence type="inferred from homology"/>
<dbReference type="GO" id="GO:0019905">
    <property type="term" value="F:syntaxin binding"/>
    <property type="evidence" value="ECO:0007669"/>
    <property type="project" value="TreeGrafter"/>
</dbReference>
<feature type="region of interest" description="Disordered" evidence="7">
    <location>
        <begin position="1059"/>
        <end position="1440"/>
    </location>
</feature>
<dbReference type="OMA" id="SMDHSAF"/>
<dbReference type="GO" id="GO:0042147">
    <property type="term" value="P:retrograde transport, endosome to Golgi"/>
    <property type="evidence" value="ECO:0007669"/>
    <property type="project" value="InterPro"/>
</dbReference>
<dbReference type="Gene3D" id="6.10.250.860">
    <property type="match status" value="1"/>
</dbReference>
<comment type="caution">
    <text evidence="9">The sequence shown here is derived from an EMBL/GenBank/DDBJ whole genome shotgun (WGS) entry which is preliminary data.</text>
</comment>
<feature type="compositionally biased region" description="Basic and acidic residues" evidence="7">
    <location>
        <begin position="1026"/>
        <end position="1041"/>
    </location>
</feature>
<dbReference type="Proteomes" id="UP000449547">
    <property type="component" value="Unassembled WGS sequence"/>
</dbReference>
<evidence type="ECO:0000256" key="6">
    <source>
        <dbReference type="ARBA" id="ARBA00023054"/>
    </source>
</evidence>
<keyword evidence="5" id="KW-0333">Golgi apparatus</keyword>
<evidence type="ECO:0000256" key="2">
    <source>
        <dbReference type="ARBA" id="ARBA00009150"/>
    </source>
</evidence>
<dbReference type="EMBL" id="SWFT01000038">
    <property type="protein sequence ID" value="KAA8906075.1"/>
    <property type="molecule type" value="Genomic_DNA"/>
</dbReference>
<gene>
    <name evidence="9" type="ORF">DIURU_001257</name>
</gene>
<dbReference type="InterPro" id="IPR012501">
    <property type="entry name" value="Vps54_C"/>
</dbReference>
<feature type="domain" description="Vacuolar protein sorting-associated protein 54 C-terminal" evidence="8">
    <location>
        <begin position="740"/>
        <end position="873"/>
    </location>
</feature>
<evidence type="ECO:0000256" key="7">
    <source>
        <dbReference type="SAM" id="MobiDB-lite"/>
    </source>
</evidence>
<feature type="compositionally biased region" description="Basic and acidic residues" evidence="7">
    <location>
        <begin position="1150"/>
        <end position="1164"/>
    </location>
</feature>
<feature type="compositionally biased region" description="Acidic residues" evidence="7">
    <location>
        <begin position="1392"/>
        <end position="1409"/>
    </location>
</feature>
<dbReference type="GO" id="GO:0005829">
    <property type="term" value="C:cytosol"/>
    <property type="evidence" value="ECO:0007669"/>
    <property type="project" value="GOC"/>
</dbReference>
<keyword evidence="10" id="KW-1185">Reference proteome</keyword>
<feature type="compositionally biased region" description="Low complexity" evidence="7">
    <location>
        <begin position="491"/>
        <end position="500"/>
    </location>
</feature>
<comment type="similarity">
    <text evidence="2">Belongs to the VPS54 family.</text>
</comment>
<feature type="compositionally biased region" description="Polar residues" evidence="7">
    <location>
        <begin position="1165"/>
        <end position="1176"/>
    </location>
</feature>
<sequence>MTSPHASVVLNDDLDETASSVASHQTAAVPRPRFSLDDDSFSTYLGSGDQPLSSTVSPLGPNSIFELTVGSDQARVRNKRGLKHSVVINGGATTVYNLTTPTSRDIPQIHLAKLKHKVNDEKVKPLLASMDDYREFESSYGRLTSDTLHEFARRTQPTNSSDESLSEQENNTATNLSKIPSVFLDPDFRMDDPRVFSKVLENTKILTTDDEDITTSLAHNTDLQEKFSSYLDIVEQNLVLEIGKSSDSFFTTLDDITKIQNQSKECVAQFAQLKDELVKVQTTQAERGKQICSDLIKNKNVEYLESALLHIKYITTFYEMAVREYSQQNFSRCLDLIVIVESLVNGVEYDDFDNDPELLSLYPRFDYPIENVSKLPCLINLVNDVHNLKHECARGFTSEFVDILIDDLRNHYTSVPINDTLNRLYCAMNPRKYPSSAVKSYLVMDEEIKDKLKNCVFSLIKSGQITHGYRVYQDKLIAEIKSIIKQNLPSGPGSGVSPMPSNAPSSRNSPVPHAVAEQSSLSVNIKSLTPKEFEEMLVKTYSNLSECLRRSTTHQKILLDLALSLGGTSQNLDVMSLDITSAINKAIELTQIRLTKIINVRSESIGDLPVPMYLRLYSISSSYLQECESIDPMGSGTHLAEWFKNHLTYFVHRNHSRSLKTLVSNIDHDTWKEASAEELTVGQFNLDQISSYADWVQTGGRNGNSCDFWLDALDFYTGPERKALQGPKPISSGKLTIGSESFVVPTFIIKSLAQVRDYLTIHKMFPNVPITNNVLNYFKLANSRISQAILNAGATKTAGLKHITTRHIALCIQTVEFVMALLPRVEQALPPPTSQLNQGPRPDSDLNFGRIYTSYKDHENELFNKLVSIMRDRTMLHCQVILKTNWSEPMPYGTQCHPYMETIVKETNRVSKVLAKVLPELKCSHILSQVFDNYKKLLVSCYCAELPQLKDMMEKQMVLKDIDFFRVNLCDLPGYGNSGQVIWENVNALPTLEDSTLEQQRKLEEERLKQQELARQEQERIEREKAELEARKAEEAKRAEEEATSQAAETLFDAQLAGKLSEDTPHEESKKDSVDLLPKEAAANDTVILSKESSMAPEELKPDAVIESTSDLSDTLPSLDAKEGDKTATSLENPALMSKDSGEDTTSALVEDRDSKKDTTDDANKPQTTVLQQASPEDTVAFEETVPSDKAVDLEDNASPEHTIPSKDAVSEVEASVEEVEPVETIFEIPETKVDSPEVAVSQDGSSQGVADNSVSGTSVSAEVDQDKLTEEGLSEVSKVDEQSLPTIEVEETAAVAESSAAAPTNDENVEQSITSDTPTVSSTSQEVQHPNVNEVNESNPASESTTPSNDNAAGSVSTNEKSAPESIELPEVEAQEGGEKTKDVEVSAAEVEVESPEVESPEVEEAEPEAPSIASSGSNGATQNSTNKKKKKKKKKGKK</sequence>
<feature type="region of interest" description="Disordered" evidence="7">
    <location>
        <begin position="491"/>
        <end position="512"/>
    </location>
</feature>
<accession>A0A642UVF0</accession>
<evidence type="ECO:0000256" key="3">
    <source>
        <dbReference type="ARBA" id="ARBA00022448"/>
    </source>
</evidence>
<dbReference type="InterPro" id="IPR039745">
    <property type="entry name" value="Vps54"/>
</dbReference>
<feature type="compositionally biased region" description="Polar residues" evidence="7">
    <location>
        <begin position="1414"/>
        <end position="1427"/>
    </location>
</feature>
<dbReference type="GO" id="GO:0015031">
    <property type="term" value="P:protein transport"/>
    <property type="evidence" value="ECO:0007669"/>
    <property type="project" value="UniProtKB-KW"/>
</dbReference>
<dbReference type="RefSeq" id="XP_034013988.1">
    <property type="nucleotide sequence ID" value="XM_034153781.1"/>
</dbReference>
<evidence type="ECO:0000313" key="10">
    <source>
        <dbReference type="Proteomes" id="UP000449547"/>
    </source>
</evidence>
<feature type="compositionally biased region" description="Basic and acidic residues" evidence="7">
    <location>
        <begin position="1060"/>
        <end position="1078"/>
    </location>
</feature>
<keyword evidence="3" id="KW-0813">Transport</keyword>
<keyword evidence="6" id="KW-0175">Coiled coil</keyword>
<dbReference type="GO" id="GO:0000938">
    <property type="term" value="C:GARP complex"/>
    <property type="evidence" value="ECO:0007669"/>
    <property type="project" value="InterPro"/>
</dbReference>
<dbReference type="Pfam" id="PF07928">
    <property type="entry name" value="Vps54"/>
    <property type="match status" value="1"/>
</dbReference>
<dbReference type="PANTHER" id="PTHR12965:SF0">
    <property type="entry name" value="VACUOLAR PROTEIN SORTING-ASSOCIATED PROTEIN 54"/>
    <property type="match status" value="1"/>
</dbReference>
<feature type="region of interest" description="Disordered" evidence="7">
    <location>
        <begin position="1026"/>
        <end position="1046"/>
    </location>
</feature>
<dbReference type="GeneID" id="54779910"/>
<reference evidence="9 10" key="1">
    <citation type="submission" date="2019-07" db="EMBL/GenBank/DDBJ databases">
        <title>Genome assembly of two rare yeast pathogens: Diutina rugosa and Trichomonascus ciferrii.</title>
        <authorList>
            <person name="Mixao V."/>
            <person name="Saus E."/>
            <person name="Hansen A."/>
            <person name="Lass-Flor C."/>
            <person name="Gabaldon T."/>
        </authorList>
    </citation>
    <scope>NUCLEOTIDE SEQUENCE [LARGE SCALE GENOMIC DNA]</scope>
    <source>
        <strain evidence="9 10">CBS 613</strain>
    </source>
</reference>
<feature type="compositionally biased region" description="Polar residues" evidence="7">
    <location>
        <begin position="1243"/>
        <end position="1261"/>
    </location>
</feature>
<dbReference type="GO" id="GO:0006896">
    <property type="term" value="P:Golgi to vacuole transport"/>
    <property type="evidence" value="ECO:0007669"/>
    <property type="project" value="TreeGrafter"/>
</dbReference>
<feature type="compositionally biased region" description="Polar residues" evidence="7">
    <location>
        <begin position="1311"/>
        <end position="1362"/>
    </location>
</feature>
<protein>
    <recommendedName>
        <fullName evidence="8">Vacuolar protein sorting-associated protein 54 C-terminal domain-containing protein</fullName>
    </recommendedName>
</protein>
<evidence type="ECO:0000259" key="8">
    <source>
        <dbReference type="Pfam" id="PF07928"/>
    </source>
</evidence>
<dbReference type="PANTHER" id="PTHR12965">
    <property type="entry name" value="VACUOLAR PROTEIN SORTING 54"/>
    <property type="match status" value="1"/>
</dbReference>
<dbReference type="OrthoDB" id="10259024at2759"/>
<organism evidence="9 10">
    <name type="scientific">Diutina rugosa</name>
    <name type="common">Yeast</name>
    <name type="synonym">Candida rugosa</name>
    <dbReference type="NCBI Taxonomy" id="5481"/>
    <lineage>
        <taxon>Eukaryota</taxon>
        <taxon>Fungi</taxon>
        <taxon>Dikarya</taxon>
        <taxon>Ascomycota</taxon>
        <taxon>Saccharomycotina</taxon>
        <taxon>Pichiomycetes</taxon>
        <taxon>Debaryomycetaceae</taxon>
        <taxon>Diutina</taxon>
    </lineage>
</organism>
<feature type="compositionally biased region" description="Low complexity" evidence="7">
    <location>
        <begin position="1293"/>
        <end position="1303"/>
    </location>
</feature>
<evidence type="ECO:0000256" key="5">
    <source>
        <dbReference type="ARBA" id="ARBA00023034"/>
    </source>
</evidence>
<evidence type="ECO:0000256" key="1">
    <source>
        <dbReference type="ARBA" id="ARBA00004601"/>
    </source>
</evidence>